<proteinExistence type="predicted"/>
<dbReference type="AlphaFoldDB" id="A0A0E9SR09"/>
<evidence type="ECO:0000313" key="2">
    <source>
        <dbReference type="EMBL" id="JAH43115.1"/>
    </source>
</evidence>
<protein>
    <submittedName>
        <fullName evidence="2">Uncharacterized protein</fullName>
    </submittedName>
</protein>
<name>A0A0E9SR09_ANGAN</name>
<reference evidence="2" key="1">
    <citation type="submission" date="2014-11" db="EMBL/GenBank/DDBJ databases">
        <authorList>
            <person name="Amaro Gonzalez C."/>
        </authorList>
    </citation>
    <scope>NUCLEOTIDE SEQUENCE</scope>
</reference>
<organism evidence="2">
    <name type="scientific">Anguilla anguilla</name>
    <name type="common">European freshwater eel</name>
    <name type="synonym">Muraena anguilla</name>
    <dbReference type="NCBI Taxonomy" id="7936"/>
    <lineage>
        <taxon>Eukaryota</taxon>
        <taxon>Metazoa</taxon>
        <taxon>Chordata</taxon>
        <taxon>Craniata</taxon>
        <taxon>Vertebrata</taxon>
        <taxon>Euteleostomi</taxon>
        <taxon>Actinopterygii</taxon>
        <taxon>Neopterygii</taxon>
        <taxon>Teleostei</taxon>
        <taxon>Anguilliformes</taxon>
        <taxon>Anguillidae</taxon>
        <taxon>Anguilla</taxon>
    </lineage>
</organism>
<feature type="compositionally biased region" description="Basic residues" evidence="1">
    <location>
        <begin position="1"/>
        <end position="14"/>
    </location>
</feature>
<dbReference type="EMBL" id="GBXM01065462">
    <property type="protein sequence ID" value="JAH43115.1"/>
    <property type="molecule type" value="Transcribed_RNA"/>
</dbReference>
<accession>A0A0E9SR09</accession>
<feature type="region of interest" description="Disordered" evidence="1">
    <location>
        <begin position="1"/>
        <end position="21"/>
    </location>
</feature>
<sequence>MLQPISHHHDHKFPRVPLTSQ</sequence>
<reference evidence="2" key="2">
    <citation type="journal article" date="2015" name="Fish Shellfish Immunol.">
        <title>Early steps in the European eel (Anguilla anguilla)-Vibrio vulnificus interaction in the gills: Role of the RtxA13 toxin.</title>
        <authorList>
            <person name="Callol A."/>
            <person name="Pajuelo D."/>
            <person name="Ebbesson L."/>
            <person name="Teles M."/>
            <person name="MacKenzie S."/>
            <person name="Amaro C."/>
        </authorList>
    </citation>
    <scope>NUCLEOTIDE SEQUENCE</scope>
</reference>
<dbReference type="EMBL" id="GBXM01069152">
    <property type="protein sequence ID" value="JAH39425.1"/>
    <property type="molecule type" value="Transcribed_RNA"/>
</dbReference>
<evidence type="ECO:0000256" key="1">
    <source>
        <dbReference type="SAM" id="MobiDB-lite"/>
    </source>
</evidence>